<name>A0AAD8R042_LOLMU</name>
<dbReference type="PANTHER" id="PTHR26379">
    <property type="entry name" value="BTB/POZ AND MATH DOMAIN-CONTAINING PROTEIN 1"/>
    <property type="match status" value="1"/>
</dbReference>
<dbReference type="InterPro" id="IPR008974">
    <property type="entry name" value="TRAF-like"/>
</dbReference>
<evidence type="ECO:0000259" key="2">
    <source>
        <dbReference type="PROSITE" id="PS50144"/>
    </source>
</evidence>
<keyword evidence="1" id="KW-0812">Transmembrane</keyword>
<feature type="transmembrane region" description="Helical" evidence="1">
    <location>
        <begin position="172"/>
        <end position="197"/>
    </location>
</feature>
<evidence type="ECO:0000256" key="1">
    <source>
        <dbReference type="SAM" id="Phobius"/>
    </source>
</evidence>
<evidence type="ECO:0000313" key="3">
    <source>
        <dbReference type="EMBL" id="KAK1612233.1"/>
    </source>
</evidence>
<organism evidence="3 4">
    <name type="scientific">Lolium multiflorum</name>
    <name type="common">Italian ryegrass</name>
    <name type="synonym">Lolium perenne subsp. multiflorum</name>
    <dbReference type="NCBI Taxonomy" id="4521"/>
    <lineage>
        <taxon>Eukaryota</taxon>
        <taxon>Viridiplantae</taxon>
        <taxon>Streptophyta</taxon>
        <taxon>Embryophyta</taxon>
        <taxon>Tracheophyta</taxon>
        <taxon>Spermatophyta</taxon>
        <taxon>Magnoliopsida</taxon>
        <taxon>Liliopsida</taxon>
        <taxon>Poales</taxon>
        <taxon>Poaceae</taxon>
        <taxon>BOP clade</taxon>
        <taxon>Pooideae</taxon>
        <taxon>Poodae</taxon>
        <taxon>Poeae</taxon>
        <taxon>Poeae Chloroplast Group 2 (Poeae type)</taxon>
        <taxon>Loliodinae</taxon>
        <taxon>Loliinae</taxon>
        <taxon>Lolium</taxon>
    </lineage>
</organism>
<dbReference type="EMBL" id="JAUUTY010000007">
    <property type="protein sequence ID" value="KAK1612233.1"/>
    <property type="molecule type" value="Genomic_DNA"/>
</dbReference>
<dbReference type="Proteomes" id="UP001231189">
    <property type="component" value="Unassembled WGS sequence"/>
</dbReference>
<reference evidence="3" key="1">
    <citation type="submission" date="2023-07" db="EMBL/GenBank/DDBJ databases">
        <title>A chromosome-level genome assembly of Lolium multiflorum.</title>
        <authorList>
            <person name="Chen Y."/>
            <person name="Copetti D."/>
            <person name="Kolliker R."/>
            <person name="Studer B."/>
        </authorList>
    </citation>
    <scope>NUCLEOTIDE SEQUENCE</scope>
    <source>
        <strain evidence="3">02402/16</strain>
        <tissue evidence="3">Leaf</tissue>
    </source>
</reference>
<keyword evidence="1" id="KW-0472">Membrane</keyword>
<dbReference type="AlphaFoldDB" id="A0AAD8R042"/>
<dbReference type="PROSITE" id="PS50144">
    <property type="entry name" value="MATH"/>
    <property type="match status" value="1"/>
</dbReference>
<dbReference type="Pfam" id="PF22486">
    <property type="entry name" value="MATH_2"/>
    <property type="match status" value="1"/>
</dbReference>
<dbReference type="GO" id="GO:0016567">
    <property type="term" value="P:protein ubiquitination"/>
    <property type="evidence" value="ECO:0007669"/>
    <property type="project" value="InterPro"/>
</dbReference>
<dbReference type="SUPFAM" id="SSF49599">
    <property type="entry name" value="TRAF domain-like"/>
    <property type="match status" value="1"/>
</dbReference>
<comment type="caution">
    <text evidence="3">The sequence shown here is derived from an EMBL/GenBank/DDBJ whole genome shotgun (WGS) entry which is preliminary data.</text>
</comment>
<evidence type="ECO:0000313" key="4">
    <source>
        <dbReference type="Proteomes" id="UP001231189"/>
    </source>
</evidence>
<protein>
    <recommendedName>
        <fullName evidence="2">MATH domain-containing protein</fullName>
    </recommendedName>
</protein>
<keyword evidence="4" id="KW-1185">Reference proteome</keyword>
<dbReference type="InterPro" id="IPR045005">
    <property type="entry name" value="BPM1-6"/>
</dbReference>
<dbReference type="Gene3D" id="2.60.210.10">
    <property type="entry name" value="Apoptosis, Tumor Necrosis Factor Receptor Associated Protein 2, Chain A"/>
    <property type="match status" value="1"/>
</dbReference>
<keyword evidence="1" id="KW-1133">Transmembrane helix</keyword>
<accession>A0AAD8R042</accession>
<feature type="domain" description="MATH" evidence="2">
    <location>
        <begin position="22"/>
        <end position="147"/>
    </location>
</feature>
<gene>
    <name evidence="3" type="ORF">QYE76_035906</name>
</gene>
<sequence>MSATSDAELSLTASAIVAPAMSGSHILRIDGYSRTKGLGNAKFISSETFSVGGHRWCLKYCPDSHGSEDSDWISVFLHLDDTTVDEVKAAFEVSLLDKHGNCVFSKSSPLCSFSSCQCTKGYELIKRSDLEGSIYLKDDVFTVRCDVTVAKEIFTKALPISEVSRRNDWDEFFLLVLVVWIVVCSLLVFSRVCIFCWEMQRTV</sequence>
<dbReference type="PANTHER" id="PTHR26379:SF512">
    <property type="entry name" value="BTB DOMAIN-CONTAINING PROTEIN"/>
    <property type="match status" value="1"/>
</dbReference>
<dbReference type="CDD" id="cd00121">
    <property type="entry name" value="MATH"/>
    <property type="match status" value="1"/>
</dbReference>
<dbReference type="InterPro" id="IPR002083">
    <property type="entry name" value="MATH/TRAF_dom"/>
</dbReference>
<proteinExistence type="predicted"/>